<dbReference type="GO" id="GO:0005829">
    <property type="term" value="C:cytosol"/>
    <property type="evidence" value="ECO:0007669"/>
    <property type="project" value="TreeGrafter"/>
</dbReference>
<feature type="domain" description="USP" evidence="3">
    <location>
        <begin position="149"/>
        <end position="801"/>
    </location>
</feature>
<dbReference type="PROSITE" id="PS50235">
    <property type="entry name" value="USP_3"/>
    <property type="match status" value="1"/>
</dbReference>
<dbReference type="InterPro" id="IPR038765">
    <property type="entry name" value="Papain-like_cys_pep_sf"/>
</dbReference>
<evidence type="ECO:0000256" key="1">
    <source>
        <dbReference type="ARBA" id="ARBA00009085"/>
    </source>
</evidence>
<gene>
    <name evidence="4" type="ORF">TPSB3V08_LOCUS1394</name>
</gene>
<reference evidence="4" key="1">
    <citation type="submission" date="2020-11" db="EMBL/GenBank/DDBJ databases">
        <authorList>
            <person name="Tran Van P."/>
        </authorList>
    </citation>
    <scope>NUCLEOTIDE SEQUENCE</scope>
</reference>
<feature type="region of interest" description="Disordered" evidence="2">
    <location>
        <begin position="325"/>
        <end position="383"/>
    </location>
</feature>
<accession>A0A7R9GWY9</accession>
<dbReference type="GO" id="GO:0005634">
    <property type="term" value="C:nucleus"/>
    <property type="evidence" value="ECO:0007669"/>
    <property type="project" value="TreeGrafter"/>
</dbReference>
<dbReference type="EMBL" id="OD000487">
    <property type="protein sequence ID" value="CAD7397848.1"/>
    <property type="molecule type" value="Genomic_DNA"/>
</dbReference>
<organism evidence="4">
    <name type="scientific">Timema poppense</name>
    <name type="common">Walking stick</name>
    <dbReference type="NCBI Taxonomy" id="170557"/>
    <lineage>
        <taxon>Eukaryota</taxon>
        <taxon>Metazoa</taxon>
        <taxon>Ecdysozoa</taxon>
        <taxon>Arthropoda</taxon>
        <taxon>Hexapoda</taxon>
        <taxon>Insecta</taxon>
        <taxon>Pterygota</taxon>
        <taxon>Neoptera</taxon>
        <taxon>Polyneoptera</taxon>
        <taxon>Phasmatodea</taxon>
        <taxon>Timematodea</taxon>
        <taxon>Timematoidea</taxon>
        <taxon>Timematidae</taxon>
        <taxon>Timema</taxon>
    </lineage>
</organism>
<dbReference type="InterPro" id="IPR001394">
    <property type="entry name" value="Peptidase_C19_UCH"/>
</dbReference>
<evidence type="ECO:0000259" key="3">
    <source>
        <dbReference type="PROSITE" id="PS50235"/>
    </source>
</evidence>
<dbReference type="PANTHER" id="PTHR24006:SF905">
    <property type="entry name" value="UBIQUITIN CARBOXYL-TERMINAL HYDROLASE 1"/>
    <property type="match status" value="1"/>
</dbReference>
<sequence length="923" mass="100534">MICKNMCLAAVTSDSQNLGVEKMTVLSEENAVGESSSAPPRKRVCLSLSGRGNKLVRGVHNELTHVRRGLYDRHHLVTDQLRFTEEYQDLSFSSPSSRRPCNLNTKDKNLLNPLEGDVMMNGYLTGDSHKSSTDDSPGSDVGAGGSPIAPLCNLGNTCFLNSVIYTLRFAPMFVHNLHHLVVDLAEVNNKNQLIKIKSSSLGRNISSSSSKSWSTKDLLSIGSGLGDLHGKSRIQMATERLHELYESLHSSELKDTSEPFQPDVFLHALRDVNPIFEGNQQHDAHELLVCLLDNIRETCRLLASQVQASQILSESINGLADFDSQSHYSSNPTSSTSLASSSGNSTGSKLSWAMRKSWKSKKGNGGGSSSSAGGKNNGLMSNGSVVRSKETEHLHAMLNGGQHLSGISEVGLPSNPVGVESCKSDAAATGVGTDAERTGGSRKRVGYNFVSADFEGVTVLRTTCLECEHVTERKETFCDICVPITTDTAASCDDAGENPQRVSEQYQAAIVTSEHLRDGNKYWCEQCLRYNEARRSVRYERLPRLLVLQLKRFSSTFGSMVCMSKVNDYMPTPLRLACFCDQCCHLPEDERLHYYDLYGVIMHLGATIASGHYVAYVKASDNKPDYLHCDRDKRKALSLSSSSAGAGNKPSSNERTSGDKMGGLFKFLSRPKSSAGQLDAAAKLSTANAYIRYTCRSMDCCGVKLNNSVLDLHTNGGATEPSNQHYHSYGNTRDSYAPPPTSVKINGTADDVSSSTRESIWMECDDETVRLLTKKEFEDVLAPKPSKVSALTPYLLFYARSPDSHKGSAPVPWVGFSGAVGVYYLMDSDDEEQSMLRVEGYKEGVPATRVSRWAVGSSPGNEVEFSLALTTVGKASRTAERTWSVGVVQAVGRVVGAAGASAEERYKGRLKSEAQQDYNRTIS</sequence>
<protein>
    <recommendedName>
        <fullName evidence="3">USP domain-containing protein</fullName>
    </recommendedName>
</protein>
<evidence type="ECO:0000256" key="2">
    <source>
        <dbReference type="SAM" id="MobiDB-lite"/>
    </source>
</evidence>
<evidence type="ECO:0000313" key="4">
    <source>
        <dbReference type="EMBL" id="CAD7397848.1"/>
    </source>
</evidence>
<dbReference type="PANTHER" id="PTHR24006">
    <property type="entry name" value="UBIQUITIN CARBOXYL-TERMINAL HYDROLASE"/>
    <property type="match status" value="1"/>
</dbReference>
<dbReference type="Pfam" id="PF00443">
    <property type="entry name" value="UCH"/>
    <property type="match status" value="1"/>
</dbReference>
<dbReference type="GO" id="GO:0004843">
    <property type="term" value="F:cysteine-type deubiquitinase activity"/>
    <property type="evidence" value="ECO:0007669"/>
    <property type="project" value="InterPro"/>
</dbReference>
<dbReference type="Gene3D" id="3.90.70.10">
    <property type="entry name" value="Cysteine proteinases"/>
    <property type="match status" value="1"/>
</dbReference>
<comment type="similarity">
    <text evidence="1">Belongs to the peptidase C19 family.</text>
</comment>
<name>A0A7R9GWY9_TIMPO</name>
<dbReference type="InterPro" id="IPR018200">
    <property type="entry name" value="USP_CS"/>
</dbReference>
<feature type="compositionally biased region" description="Low complexity" evidence="2">
    <location>
        <begin position="369"/>
        <end position="378"/>
    </location>
</feature>
<dbReference type="GO" id="GO:0016579">
    <property type="term" value="P:protein deubiquitination"/>
    <property type="evidence" value="ECO:0007669"/>
    <property type="project" value="InterPro"/>
</dbReference>
<feature type="region of interest" description="Disordered" evidence="2">
    <location>
        <begin position="123"/>
        <end position="142"/>
    </location>
</feature>
<dbReference type="SUPFAM" id="SSF54001">
    <property type="entry name" value="Cysteine proteinases"/>
    <property type="match status" value="1"/>
</dbReference>
<feature type="compositionally biased region" description="Low complexity" evidence="2">
    <location>
        <begin position="638"/>
        <end position="647"/>
    </location>
</feature>
<dbReference type="AlphaFoldDB" id="A0A7R9GWY9"/>
<dbReference type="InterPro" id="IPR028889">
    <property type="entry name" value="USP"/>
</dbReference>
<proteinExistence type="inferred from homology"/>
<feature type="region of interest" description="Disordered" evidence="2">
    <location>
        <begin position="638"/>
        <end position="659"/>
    </location>
</feature>
<dbReference type="InterPro" id="IPR050164">
    <property type="entry name" value="Peptidase_C19"/>
</dbReference>
<feature type="compositionally biased region" description="Low complexity" evidence="2">
    <location>
        <begin position="325"/>
        <end position="351"/>
    </location>
</feature>
<dbReference type="PROSITE" id="PS00973">
    <property type="entry name" value="USP_2"/>
    <property type="match status" value="1"/>
</dbReference>